<evidence type="ECO:0000256" key="1">
    <source>
        <dbReference type="SAM" id="MobiDB-lite"/>
    </source>
</evidence>
<dbReference type="EMBL" id="JALLPJ020000744">
    <property type="protein sequence ID" value="KAL3783945.1"/>
    <property type="molecule type" value="Genomic_DNA"/>
</dbReference>
<gene>
    <name evidence="2" type="ORF">ACHAWO_005072</name>
</gene>
<dbReference type="Proteomes" id="UP001530400">
    <property type="component" value="Unassembled WGS sequence"/>
</dbReference>
<dbReference type="AlphaFoldDB" id="A0ABD3PBU7"/>
<name>A0ABD3PBU7_9STRA</name>
<comment type="caution">
    <text evidence="2">The sequence shown here is derived from an EMBL/GenBank/DDBJ whole genome shotgun (WGS) entry which is preliminary data.</text>
</comment>
<feature type="region of interest" description="Disordered" evidence="1">
    <location>
        <begin position="1"/>
        <end position="31"/>
    </location>
</feature>
<protein>
    <submittedName>
        <fullName evidence="2">Uncharacterized protein</fullName>
    </submittedName>
</protein>
<evidence type="ECO:0000313" key="3">
    <source>
        <dbReference type="Proteomes" id="UP001530400"/>
    </source>
</evidence>
<accession>A0ABD3PBU7</accession>
<keyword evidence="3" id="KW-1185">Reference proteome</keyword>
<sequence>MKSATRPSPKRSSSGLHSSFAAGDSSNKQGCQTKWVCDRCGIIIDKRKYSHDEAAEGGYNAYECGGACDHAEQTLRIVDN</sequence>
<proteinExistence type="predicted"/>
<evidence type="ECO:0000313" key="2">
    <source>
        <dbReference type="EMBL" id="KAL3783945.1"/>
    </source>
</evidence>
<organism evidence="2 3">
    <name type="scientific">Cyclotella atomus</name>
    <dbReference type="NCBI Taxonomy" id="382360"/>
    <lineage>
        <taxon>Eukaryota</taxon>
        <taxon>Sar</taxon>
        <taxon>Stramenopiles</taxon>
        <taxon>Ochrophyta</taxon>
        <taxon>Bacillariophyta</taxon>
        <taxon>Coscinodiscophyceae</taxon>
        <taxon>Thalassiosirophycidae</taxon>
        <taxon>Stephanodiscales</taxon>
        <taxon>Stephanodiscaceae</taxon>
        <taxon>Cyclotella</taxon>
    </lineage>
</organism>
<reference evidence="2 3" key="1">
    <citation type="submission" date="2024-10" db="EMBL/GenBank/DDBJ databases">
        <title>Updated reference genomes for cyclostephanoid diatoms.</title>
        <authorList>
            <person name="Roberts W.R."/>
            <person name="Alverson A.J."/>
        </authorList>
    </citation>
    <scope>NUCLEOTIDE SEQUENCE [LARGE SCALE GENOMIC DNA]</scope>
    <source>
        <strain evidence="2 3">AJA010-31</strain>
    </source>
</reference>